<gene>
    <name evidence="1" type="ORF">GCM10007415_35140</name>
</gene>
<dbReference type="PROSITE" id="PS51257">
    <property type="entry name" value="PROKAR_LIPOPROTEIN"/>
    <property type="match status" value="1"/>
</dbReference>
<accession>A0A917HYY9</accession>
<dbReference type="AlphaFoldDB" id="A0A917HYY9"/>
<dbReference type="EMBL" id="BMER01000004">
    <property type="protein sequence ID" value="GGG96862.1"/>
    <property type="molecule type" value="Genomic_DNA"/>
</dbReference>
<evidence type="ECO:0000313" key="1">
    <source>
        <dbReference type="EMBL" id="GGG96862.1"/>
    </source>
</evidence>
<reference evidence="1" key="1">
    <citation type="journal article" date="2014" name="Int. J. Syst. Evol. Microbiol.">
        <title>Complete genome sequence of Corynebacterium casei LMG S-19264T (=DSM 44701T), isolated from a smear-ripened cheese.</title>
        <authorList>
            <consortium name="US DOE Joint Genome Institute (JGI-PGF)"/>
            <person name="Walter F."/>
            <person name="Albersmeier A."/>
            <person name="Kalinowski J."/>
            <person name="Ruckert C."/>
        </authorList>
    </citation>
    <scope>NUCLEOTIDE SEQUENCE</scope>
    <source>
        <strain evidence="1">CGMCC 1.12195</strain>
    </source>
</reference>
<evidence type="ECO:0000313" key="2">
    <source>
        <dbReference type="Proteomes" id="UP000660862"/>
    </source>
</evidence>
<name>A0A917HYY9_9SPHI</name>
<keyword evidence="2" id="KW-1185">Reference proteome</keyword>
<organism evidence="1 2">
    <name type="scientific">Parapedobacter pyrenivorans</name>
    <dbReference type="NCBI Taxonomy" id="1305674"/>
    <lineage>
        <taxon>Bacteria</taxon>
        <taxon>Pseudomonadati</taxon>
        <taxon>Bacteroidota</taxon>
        <taxon>Sphingobacteriia</taxon>
        <taxon>Sphingobacteriales</taxon>
        <taxon>Sphingobacteriaceae</taxon>
        <taxon>Parapedobacter</taxon>
    </lineage>
</organism>
<comment type="caution">
    <text evidence="1">The sequence shown here is derived from an EMBL/GenBank/DDBJ whole genome shotgun (WGS) entry which is preliminary data.</text>
</comment>
<dbReference type="RefSeq" id="WP_188507391.1">
    <property type="nucleotide sequence ID" value="NZ_BMER01000004.1"/>
</dbReference>
<dbReference type="Proteomes" id="UP000660862">
    <property type="component" value="Unassembled WGS sequence"/>
</dbReference>
<evidence type="ECO:0008006" key="3">
    <source>
        <dbReference type="Google" id="ProtNLM"/>
    </source>
</evidence>
<protein>
    <recommendedName>
        <fullName evidence="3">Lipoprotein</fullName>
    </recommendedName>
</protein>
<proteinExistence type="predicted"/>
<reference evidence="1" key="2">
    <citation type="submission" date="2020-09" db="EMBL/GenBank/DDBJ databases">
        <authorList>
            <person name="Sun Q."/>
            <person name="Zhou Y."/>
        </authorList>
    </citation>
    <scope>NUCLEOTIDE SEQUENCE</scope>
    <source>
        <strain evidence="1">CGMCC 1.12195</strain>
    </source>
</reference>
<sequence>MNKNTFLIPMVAIGLAAGACGEGNNKNNGGKIGGIDVDDAIAAAEKRREADPDAAGGNECLLAFQEKYDELLTKDLVLALTGFDESKMDVKYTKIMKPEHHSVNYTFDNQRVRERGGYTMPFKDNVQLGSIKAMSLKQFNDSYRAVTAEEDAVVDDVLEDLNDGKVTDPDAREALGNLEKQGVDKETAKQVTGTLRGAFKKIAEGYRRVEGLGDVAVWNVETRELVVLENGVKFNLQVDTKDTDDDNKAMAIELARRLLDACN</sequence>